<name>A0A4R5CA29_9FLAO</name>
<dbReference type="AlphaFoldDB" id="A0A4R5CA29"/>
<dbReference type="OrthoDB" id="670969at2"/>
<dbReference type="Proteomes" id="UP000295479">
    <property type="component" value="Unassembled WGS sequence"/>
</dbReference>
<dbReference type="InterPro" id="IPR054223">
    <property type="entry name" value="DUF6943"/>
</dbReference>
<keyword evidence="2" id="KW-1185">Reference proteome</keyword>
<dbReference type="RefSeq" id="WP_132007770.1">
    <property type="nucleotide sequence ID" value="NZ_SMFK01000012.1"/>
</dbReference>
<sequence length="139" mass="16763">MTYHNVVTHQAQRAIDQPHFFILSKGKNAGKPLKKSCPNCFLITVKEETESENLYWIAYTLWKANFWHQHQIGSVIPFIRIIDFKSCFRDEVLRAYKQHQKHIEFVHRIRQLESLQQHYSKTMEQIEKLKWALLQNQLR</sequence>
<proteinExistence type="predicted"/>
<gene>
    <name evidence="1" type="ORF">E0F76_14825</name>
</gene>
<evidence type="ECO:0000313" key="1">
    <source>
        <dbReference type="EMBL" id="TDD95053.1"/>
    </source>
</evidence>
<accession>A0A4R5CA29</accession>
<organism evidence="1 2">
    <name type="scientific">Flavobacterium cellulosilyticum</name>
    <dbReference type="NCBI Taxonomy" id="2541731"/>
    <lineage>
        <taxon>Bacteria</taxon>
        <taxon>Pseudomonadati</taxon>
        <taxon>Bacteroidota</taxon>
        <taxon>Flavobacteriia</taxon>
        <taxon>Flavobacteriales</taxon>
        <taxon>Flavobacteriaceae</taxon>
        <taxon>Flavobacterium</taxon>
    </lineage>
</organism>
<dbReference type="EMBL" id="SMFK01000012">
    <property type="protein sequence ID" value="TDD95053.1"/>
    <property type="molecule type" value="Genomic_DNA"/>
</dbReference>
<evidence type="ECO:0000313" key="2">
    <source>
        <dbReference type="Proteomes" id="UP000295479"/>
    </source>
</evidence>
<dbReference type="Pfam" id="PF22105">
    <property type="entry name" value="DUF6943"/>
    <property type="match status" value="1"/>
</dbReference>
<comment type="caution">
    <text evidence="1">The sequence shown here is derived from an EMBL/GenBank/DDBJ whole genome shotgun (WGS) entry which is preliminary data.</text>
</comment>
<reference evidence="1 2" key="1">
    <citation type="submission" date="2019-03" db="EMBL/GenBank/DDBJ databases">
        <title>Flavobacterium AR-3-4 sp. nov. isolated from arctic soil.</title>
        <authorList>
            <person name="Chaudhary D.K."/>
        </authorList>
    </citation>
    <scope>NUCLEOTIDE SEQUENCE [LARGE SCALE GENOMIC DNA]</scope>
    <source>
        <strain evidence="1 2">AR-3-4</strain>
    </source>
</reference>
<protein>
    <submittedName>
        <fullName evidence="1">Uncharacterized protein</fullName>
    </submittedName>
</protein>